<comment type="caution">
    <text evidence="9">The sequence shown here is derived from an EMBL/GenBank/DDBJ whole genome shotgun (WGS) entry which is preliminary data.</text>
</comment>
<evidence type="ECO:0000256" key="1">
    <source>
        <dbReference type="ARBA" id="ARBA00002212"/>
    </source>
</evidence>
<keyword evidence="10" id="KW-1185">Reference proteome</keyword>
<comment type="similarity">
    <text evidence="3">Belongs to the CHZ1 family.</text>
</comment>
<dbReference type="RefSeq" id="XP_067486187.1">
    <property type="nucleotide sequence ID" value="XM_067638284.1"/>
</dbReference>
<proteinExistence type="inferred from homology"/>
<evidence type="ECO:0000256" key="6">
    <source>
        <dbReference type="ARBA" id="ARBA00025877"/>
    </source>
</evidence>
<feature type="compositionally biased region" description="Acidic residues" evidence="7">
    <location>
        <begin position="29"/>
        <end position="42"/>
    </location>
</feature>
<evidence type="ECO:0000256" key="3">
    <source>
        <dbReference type="ARBA" id="ARBA00008057"/>
    </source>
</evidence>
<evidence type="ECO:0000313" key="9">
    <source>
        <dbReference type="EMBL" id="RVD80643.1"/>
    </source>
</evidence>
<protein>
    <recommendedName>
        <fullName evidence="8">Histone chaperone domain-containing protein</fullName>
    </recommendedName>
</protein>
<feature type="domain" description="Histone chaperone" evidence="8">
    <location>
        <begin position="52"/>
        <end position="83"/>
    </location>
</feature>
<comment type="subcellular location">
    <subcellularLocation>
        <location evidence="2">Nucleus</location>
    </subcellularLocation>
</comment>
<feature type="region of interest" description="Disordered" evidence="7">
    <location>
        <begin position="1"/>
        <end position="112"/>
    </location>
</feature>
<evidence type="ECO:0000256" key="5">
    <source>
        <dbReference type="ARBA" id="ARBA00023242"/>
    </source>
</evidence>
<dbReference type="AlphaFoldDB" id="A0A436ZP65"/>
<dbReference type="Pfam" id="PF09649">
    <property type="entry name" value="CHZ"/>
    <property type="match status" value="1"/>
</dbReference>
<organism evidence="9 10">
    <name type="scientific">Arthrobotrys flagrans</name>
    <name type="common">Nematode-trapping fungus</name>
    <name type="synonym">Trichothecium flagrans</name>
    <dbReference type="NCBI Taxonomy" id="97331"/>
    <lineage>
        <taxon>Eukaryota</taxon>
        <taxon>Fungi</taxon>
        <taxon>Dikarya</taxon>
        <taxon>Ascomycota</taxon>
        <taxon>Pezizomycotina</taxon>
        <taxon>Orbiliomycetes</taxon>
        <taxon>Orbiliales</taxon>
        <taxon>Orbiliaceae</taxon>
        <taxon>Arthrobotrys</taxon>
    </lineage>
</organism>
<dbReference type="GeneID" id="93590848"/>
<feature type="compositionally biased region" description="Acidic residues" evidence="7">
    <location>
        <begin position="85"/>
        <end position="96"/>
    </location>
</feature>
<dbReference type="VEuPathDB" id="FungiDB:DFL_008537"/>
<dbReference type="InterPro" id="IPR019098">
    <property type="entry name" value="Histone_chaperone_domain_CHZ"/>
</dbReference>
<evidence type="ECO:0000256" key="7">
    <source>
        <dbReference type="SAM" id="MobiDB-lite"/>
    </source>
</evidence>
<evidence type="ECO:0000256" key="4">
    <source>
        <dbReference type="ARBA" id="ARBA00023186"/>
    </source>
</evidence>
<evidence type="ECO:0000313" key="10">
    <source>
        <dbReference type="Proteomes" id="UP000283090"/>
    </source>
</evidence>
<feature type="compositionally biased region" description="Acidic residues" evidence="7">
    <location>
        <begin position="103"/>
        <end position="112"/>
    </location>
</feature>
<dbReference type="OrthoDB" id="5349376at2759"/>
<comment type="subunit">
    <text evidence="6">Forms a heterotrimer with H2A.Z-H2B, stabilizing the association of the histone dimer. Also, with a lower affinity, forms a heterotrimer with H2A-H2B.</text>
</comment>
<feature type="compositionally biased region" description="Basic and acidic residues" evidence="7">
    <location>
        <begin position="11"/>
        <end position="21"/>
    </location>
</feature>
<dbReference type="Proteomes" id="UP000283090">
    <property type="component" value="Unassembled WGS sequence"/>
</dbReference>
<comment type="function">
    <text evidence="1">Forms a chaperone-bound H2A.Z-H2B complex that acts as a source for SWR1 complex-dependent H2A to H2A.Z histone replacement in chromatin.</text>
</comment>
<feature type="compositionally biased region" description="Acidic residues" evidence="7">
    <location>
        <begin position="49"/>
        <end position="61"/>
    </location>
</feature>
<sequence length="112" mass="12628">MSTYDDAMDTTPDKGKGKLLEDTIANPATEEESSEDEEEETFDEHALPEEEVEHDPLDEITPENIVPGGRTRGKSINYAEVDQTGLDDDDDDDEDFQEKPAPEDEDVDRMEH</sequence>
<keyword evidence="4" id="KW-0143">Chaperone</keyword>
<dbReference type="GO" id="GO:0005634">
    <property type="term" value="C:nucleus"/>
    <property type="evidence" value="ECO:0007669"/>
    <property type="project" value="UniProtKB-SubCell"/>
</dbReference>
<dbReference type="EMBL" id="SAEB01000012">
    <property type="protein sequence ID" value="RVD80643.1"/>
    <property type="molecule type" value="Genomic_DNA"/>
</dbReference>
<name>A0A436ZP65_ARTFL</name>
<evidence type="ECO:0000259" key="8">
    <source>
        <dbReference type="Pfam" id="PF09649"/>
    </source>
</evidence>
<accession>A0A436ZP65</accession>
<evidence type="ECO:0000256" key="2">
    <source>
        <dbReference type="ARBA" id="ARBA00004123"/>
    </source>
</evidence>
<keyword evidence="5" id="KW-0539">Nucleus</keyword>
<gene>
    <name evidence="9" type="ORF">DFL_008537</name>
</gene>
<reference evidence="9 10" key="1">
    <citation type="submission" date="2019-01" db="EMBL/GenBank/DDBJ databases">
        <title>Intercellular communication is required for trap formation in the nematode-trapping fungus Duddingtonia flagrans.</title>
        <authorList>
            <person name="Youssar L."/>
            <person name="Wernet V."/>
            <person name="Hensel N."/>
            <person name="Hildebrandt H.-G."/>
            <person name="Fischer R."/>
        </authorList>
    </citation>
    <scope>NUCLEOTIDE SEQUENCE [LARGE SCALE GENOMIC DNA]</scope>
    <source>
        <strain evidence="9 10">CBS H-5679</strain>
    </source>
</reference>